<dbReference type="PROSITE" id="PS51354">
    <property type="entry name" value="GLUTAREDOXIN_2"/>
    <property type="match status" value="1"/>
</dbReference>
<organism evidence="3">
    <name type="scientific">hydrothermal vent metagenome</name>
    <dbReference type="NCBI Taxonomy" id="652676"/>
    <lineage>
        <taxon>unclassified sequences</taxon>
        <taxon>metagenomes</taxon>
        <taxon>ecological metagenomes</taxon>
    </lineage>
</organism>
<dbReference type="PROSITE" id="PS50404">
    <property type="entry name" value="GST_NTER"/>
    <property type="match status" value="1"/>
</dbReference>
<sequence>MKILIKAMREGLGRLIVLIDWVFSPKKIKRSESKQAEVKKQVESLKLYQFYACPFCIKTRRTIKRLNLPMETRNAQAGQFRAELLAGGGEVKVPCLRVKEGGDITWMYESSDIMAYLDKRFG</sequence>
<name>A0A1W1DG04_9ZZZZ</name>
<evidence type="ECO:0000313" key="3">
    <source>
        <dbReference type="EMBL" id="SFV80138.1"/>
    </source>
</evidence>
<dbReference type="Gene3D" id="3.40.30.10">
    <property type="entry name" value="Glutaredoxin"/>
    <property type="match status" value="1"/>
</dbReference>
<dbReference type="InterPro" id="IPR004045">
    <property type="entry name" value="Glutathione_S-Trfase_N"/>
</dbReference>
<dbReference type="SUPFAM" id="SSF52833">
    <property type="entry name" value="Thioredoxin-like"/>
    <property type="match status" value="1"/>
</dbReference>
<accession>A0A1W1DG04</accession>
<reference evidence="3" key="1">
    <citation type="submission" date="2016-10" db="EMBL/GenBank/DDBJ databases">
        <authorList>
            <person name="de Groot N.N."/>
        </authorList>
    </citation>
    <scope>NUCLEOTIDE SEQUENCE</scope>
</reference>
<dbReference type="EMBL" id="FPHT01000055">
    <property type="protein sequence ID" value="SFV80138.1"/>
    <property type="molecule type" value="Genomic_DNA"/>
</dbReference>
<feature type="domain" description="GST N-terminal" evidence="1">
    <location>
        <begin position="43"/>
        <end position="122"/>
    </location>
</feature>
<evidence type="ECO:0000313" key="4">
    <source>
        <dbReference type="EMBL" id="SFV84734.1"/>
    </source>
</evidence>
<dbReference type="Pfam" id="PF13417">
    <property type="entry name" value="GST_N_3"/>
    <property type="match status" value="1"/>
</dbReference>
<dbReference type="InterPro" id="IPR011767">
    <property type="entry name" value="GLR_AS"/>
</dbReference>
<dbReference type="EMBL" id="FPHS01000176">
    <property type="protein sequence ID" value="SFV79328.1"/>
    <property type="molecule type" value="Genomic_DNA"/>
</dbReference>
<evidence type="ECO:0000259" key="1">
    <source>
        <dbReference type="PROSITE" id="PS50404"/>
    </source>
</evidence>
<dbReference type="EMBL" id="FPHX01000118">
    <property type="protein sequence ID" value="SFV84734.1"/>
    <property type="molecule type" value="Genomic_DNA"/>
</dbReference>
<proteinExistence type="predicted"/>
<dbReference type="InterPro" id="IPR036249">
    <property type="entry name" value="Thioredoxin-like_sf"/>
</dbReference>
<dbReference type="AlphaFoldDB" id="A0A1W1DG04"/>
<protein>
    <submittedName>
        <fullName evidence="3">Glutaredoxin</fullName>
    </submittedName>
</protein>
<evidence type="ECO:0000313" key="2">
    <source>
        <dbReference type="EMBL" id="SFV79328.1"/>
    </source>
</evidence>
<dbReference type="PROSITE" id="PS00195">
    <property type="entry name" value="GLUTAREDOXIN_1"/>
    <property type="match status" value="1"/>
</dbReference>
<gene>
    <name evidence="2" type="ORF">MNB_SUP05-11-726</name>
    <name evidence="3" type="ORF">MNB_SUP05-12-511</name>
    <name evidence="4" type="ORF">MNB_SUP05-9-876</name>
</gene>